<sequence>MCRNLILNSNISVDITNISFVHIHGGGGWSNVVSPVDVVLYYHSVFYFTVTGLFRIRILTSPRILTFFVAHFFATCTSLLRFGFNTMPLPCVPHIRTKQ</sequence>
<evidence type="ECO:0000256" key="1">
    <source>
        <dbReference type="SAM" id="Phobius"/>
    </source>
</evidence>
<keyword evidence="1" id="KW-1133">Transmembrane helix</keyword>
<accession>A0A377JRD6</accession>
<dbReference type="EMBL" id="UGHX01000001">
    <property type="protein sequence ID" value="STP10541.1"/>
    <property type="molecule type" value="Genomic_DNA"/>
</dbReference>
<feature type="transmembrane region" description="Helical" evidence="1">
    <location>
        <begin position="65"/>
        <end position="84"/>
    </location>
</feature>
<evidence type="ECO:0000313" key="3">
    <source>
        <dbReference type="Proteomes" id="UP000255103"/>
    </source>
</evidence>
<evidence type="ECO:0000313" key="2">
    <source>
        <dbReference type="EMBL" id="STP10541.1"/>
    </source>
</evidence>
<keyword evidence="1" id="KW-0812">Transmembrane</keyword>
<protein>
    <submittedName>
        <fullName evidence="2">Uncharacterized protein</fullName>
    </submittedName>
</protein>
<proteinExistence type="predicted"/>
<feature type="transmembrane region" description="Helical" evidence="1">
    <location>
        <begin position="39"/>
        <end position="58"/>
    </location>
</feature>
<dbReference type="AlphaFoldDB" id="A0A377JRD6"/>
<keyword evidence="1" id="KW-0472">Membrane</keyword>
<dbReference type="Proteomes" id="UP000255103">
    <property type="component" value="Unassembled WGS sequence"/>
</dbReference>
<reference evidence="2 3" key="1">
    <citation type="submission" date="2018-06" db="EMBL/GenBank/DDBJ databases">
        <authorList>
            <consortium name="Pathogen Informatics"/>
            <person name="Doyle S."/>
        </authorList>
    </citation>
    <scope>NUCLEOTIDE SEQUENCE [LARGE SCALE GENOMIC DNA]</scope>
    <source>
        <strain evidence="2 3">NCTC12219</strain>
    </source>
</reference>
<gene>
    <name evidence="2" type="ORF">NCTC12219_00406</name>
</gene>
<organism evidence="2 3">
    <name type="scientific">Helicobacter cinaedi</name>
    <dbReference type="NCBI Taxonomy" id="213"/>
    <lineage>
        <taxon>Bacteria</taxon>
        <taxon>Pseudomonadati</taxon>
        <taxon>Campylobacterota</taxon>
        <taxon>Epsilonproteobacteria</taxon>
        <taxon>Campylobacterales</taxon>
        <taxon>Helicobacteraceae</taxon>
        <taxon>Helicobacter</taxon>
    </lineage>
</organism>
<name>A0A377JRD6_9HELI</name>